<protein>
    <submittedName>
        <fullName evidence="2">Uncharacterized protein</fullName>
    </submittedName>
</protein>
<gene>
    <name evidence="2" type="ORF">DV515_00015436</name>
</gene>
<name>A0A3L8RVH3_CHLGU</name>
<feature type="signal peptide" evidence="1">
    <location>
        <begin position="1"/>
        <end position="40"/>
    </location>
</feature>
<comment type="caution">
    <text evidence="2">The sequence shown here is derived from an EMBL/GenBank/DDBJ whole genome shotgun (WGS) entry which is preliminary data.</text>
</comment>
<evidence type="ECO:0000256" key="1">
    <source>
        <dbReference type="SAM" id="SignalP"/>
    </source>
</evidence>
<evidence type="ECO:0000313" key="3">
    <source>
        <dbReference type="Proteomes" id="UP000276834"/>
    </source>
</evidence>
<proteinExistence type="predicted"/>
<dbReference type="Proteomes" id="UP000276834">
    <property type="component" value="Unassembled WGS sequence"/>
</dbReference>
<accession>A0A3L8RVH3</accession>
<keyword evidence="1" id="KW-0732">Signal</keyword>
<dbReference type="AlphaFoldDB" id="A0A3L8RVH3"/>
<reference evidence="2 3" key="1">
    <citation type="journal article" date="2018" name="Proc. R. Soc. B">
        <title>A non-coding region near Follistatin controls head colour polymorphism in the Gouldian finch.</title>
        <authorList>
            <person name="Toomey M.B."/>
            <person name="Marques C.I."/>
            <person name="Andrade P."/>
            <person name="Araujo P.M."/>
            <person name="Sabatino S."/>
            <person name="Gazda M.A."/>
            <person name="Afonso S."/>
            <person name="Lopes R.J."/>
            <person name="Corbo J.C."/>
            <person name="Carneiro M."/>
        </authorList>
    </citation>
    <scope>NUCLEOTIDE SEQUENCE [LARGE SCALE GENOMIC DNA]</scope>
    <source>
        <strain evidence="2">Red01</strain>
        <tissue evidence="2">Muscle</tissue>
    </source>
</reference>
<organism evidence="2 3">
    <name type="scientific">Chloebia gouldiae</name>
    <name type="common">Gouldian finch</name>
    <name type="synonym">Erythrura gouldiae</name>
    <dbReference type="NCBI Taxonomy" id="44316"/>
    <lineage>
        <taxon>Eukaryota</taxon>
        <taxon>Metazoa</taxon>
        <taxon>Chordata</taxon>
        <taxon>Craniata</taxon>
        <taxon>Vertebrata</taxon>
        <taxon>Euteleostomi</taxon>
        <taxon>Archelosauria</taxon>
        <taxon>Archosauria</taxon>
        <taxon>Dinosauria</taxon>
        <taxon>Saurischia</taxon>
        <taxon>Theropoda</taxon>
        <taxon>Coelurosauria</taxon>
        <taxon>Aves</taxon>
        <taxon>Neognathae</taxon>
        <taxon>Neoaves</taxon>
        <taxon>Telluraves</taxon>
        <taxon>Australaves</taxon>
        <taxon>Passeriformes</taxon>
        <taxon>Passeroidea</taxon>
        <taxon>Passeridae</taxon>
        <taxon>Chloebia</taxon>
    </lineage>
</organism>
<dbReference type="EMBL" id="QUSF01000182">
    <property type="protein sequence ID" value="RLV88647.1"/>
    <property type="molecule type" value="Genomic_DNA"/>
</dbReference>
<keyword evidence="3" id="KW-1185">Reference proteome</keyword>
<dbReference type="OrthoDB" id="8702024at2759"/>
<sequence>MCVGYPCFKLFLCRAQVCLLRCSLLSSLLLLLLCIHETEQNSYCQQIITERHLAELEELVSALPGLCRGMGAHLGPDGHKAALF</sequence>
<feature type="chain" id="PRO_5017966951" evidence="1">
    <location>
        <begin position="41"/>
        <end position="84"/>
    </location>
</feature>
<evidence type="ECO:0000313" key="2">
    <source>
        <dbReference type="EMBL" id="RLV88647.1"/>
    </source>
</evidence>